<proteinExistence type="predicted"/>
<name>A0A850C3P0_9ACTN</name>
<dbReference type="Proteomes" id="UP000574690">
    <property type="component" value="Unassembled WGS sequence"/>
</dbReference>
<accession>A0A850C3P0</accession>
<evidence type="ECO:0000256" key="1">
    <source>
        <dbReference type="SAM" id="MobiDB-lite"/>
    </source>
</evidence>
<gene>
    <name evidence="2" type="ORF">HOQ43_10685</name>
</gene>
<evidence type="ECO:0000313" key="2">
    <source>
        <dbReference type="EMBL" id="NUQ88915.1"/>
    </source>
</evidence>
<evidence type="ECO:0008006" key="4">
    <source>
        <dbReference type="Google" id="ProtNLM"/>
    </source>
</evidence>
<sequence>MPVVLLVGYVGWRDHQQDEQLDALASALQLEQEDRRANGEEPVAPSVDELLANPELRGPKGDTGRGIARNGQKCINGVWQITYTDGAVDYDAGPCGPGEDGADGETGPSGAPGTDGQDGESIVGPTGPAGANGEDGEDGADGRGIAENGQKCQPPAVDGTWRWHITYTDGTVDEDAGPCYRPGPLG</sequence>
<organism evidence="2 3">
    <name type="scientific">Glycomyces artemisiae</name>
    <dbReference type="NCBI Taxonomy" id="1076443"/>
    <lineage>
        <taxon>Bacteria</taxon>
        <taxon>Bacillati</taxon>
        <taxon>Actinomycetota</taxon>
        <taxon>Actinomycetes</taxon>
        <taxon>Glycomycetales</taxon>
        <taxon>Glycomycetaceae</taxon>
        <taxon>Glycomyces</taxon>
    </lineage>
</organism>
<reference evidence="2 3" key="1">
    <citation type="submission" date="2020-05" db="EMBL/GenBank/DDBJ databases">
        <title>DNA-SIP metagenomic assembled genomes.</title>
        <authorList>
            <person name="Yu J."/>
        </authorList>
    </citation>
    <scope>NUCLEOTIDE SEQUENCE [LARGE SCALE GENOMIC DNA]</scope>
    <source>
        <strain evidence="2">Bin5.27</strain>
    </source>
</reference>
<feature type="region of interest" description="Disordered" evidence="1">
    <location>
        <begin position="87"/>
        <end position="157"/>
    </location>
</feature>
<dbReference type="EMBL" id="JABFXE010000451">
    <property type="protein sequence ID" value="NUQ88915.1"/>
    <property type="molecule type" value="Genomic_DNA"/>
</dbReference>
<comment type="caution">
    <text evidence="2">The sequence shown here is derived from an EMBL/GenBank/DDBJ whole genome shotgun (WGS) entry which is preliminary data.</text>
</comment>
<feature type="region of interest" description="Disordered" evidence="1">
    <location>
        <begin position="33"/>
        <end position="65"/>
    </location>
</feature>
<evidence type="ECO:0000313" key="3">
    <source>
        <dbReference type="Proteomes" id="UP000574690"/>
    </source>
</evidence>
<dbReference type="AlphaFoldDB" id="A0A850C3P0"/>
<protein>
    <recommendedName>
        <fullName evidence="4">Collagen triple helix repeat protein</fullName>
    </recommendedName>
</protein>